<dbReference type="HOGENOM" id="CLU_047373_0_3_6"/>
<evidence type="ECO:0000259" key="2">
    <source>
        <dbReference type="Pfam" id="PF01370"/>
    </source>
</evidence>
<dbReference type="SUPFAM" id="SSF51735">
    <property type="entry name" value="NAD(P)-binding Rossmann-fold domains"/>
    <property type="match status" value="1"/>
</dbReference>
<dbReference type="EMBL" id="LN681225">
    <property type="protein sequence ID" value="CEK09971.1"/>
    <property type="molecule type" value="Genomic_DNA"/>
</dbReference>
<dbReference type="NCBIfam" id="TIGR01777">
    <property type="entry name" value="yfcH"/>
    <property type="match status" value="1"/>
</dbReference>
<dbReference type="Pfam" id="PF01370">
    <property type="entry name" value="Epimerase"/>
    <property type="match status" value="1"/>
</dbReference>
<dbReference type="PANTHER" id="PTHR11092">
    <property type="entry name" value="SUGAR NUCLEOTIDE EPIMERASE RELATED"/>
    <property type="match status" value="1"/>
</dbReference>
<proteinExistence type="inferred from homology"/>
<sequence length="306" mass="34170">MKILIAGASGFIGTELVNALLPHHEITVLGRSKRKMEQHFGANVTQTTWDMLPTLDATNYNAIINLSGHNIAASRWTDKVKQLLISSRVDTTAILINWAVSHNIKPHFYCANAVGLYGLQQNGDLRAFDENTTIDFSKPADFLQEIGIKWQQALQPALDHGMKVTTTRFGVVLKKEEGMLKRLIPSFKLGLGSIIGNGQQIISWVHVEDVIGAFKFLLEHPELTGSFNITSPNPVSQAEFAKTLANVMHRPLLFRTPAFVIHILFGEMGDSLLLHGQRVLPKNLLAEGYQFRFPELRLALEKELKK</sequence>
<dbReference type="InterPro" id="IPR001509">
    <property type="entry name" value="Epimerase_deHydtase"/>
</dbReference>
<evidence type="ECO:0000313" key="4">
    <source>
        <dbReference type="EMBL" id="CEK09971.1"/>
    </source>
</evidence>
<reference evidence="5" key="1">
    <citation type="submission" date="2014-09" db="EMBL/GenBank/DDBJ databases">
        <authorList>
            <person name="Gomez-Valero L."/>
        </authorList>
    </citation>
    <scope>NUCLEOTIDE SEQUENCE [LARGE SCALE GENOMIC DNA]</scope>
    <source>
        <strain evidence="5">ATCC35250</strain>
    </source>
</reference>
<gene>
    <name evidence="4" type="ORF">LHA_0896</name>
</gene>
<dbReference type="Pfam" id="PF08338">
    <property type="entry name" value="DUF1731"/>
    <property type="match status" value="1"/>
</dbReference>
<feature type="domain" description="NAD-dependent epimerase/dehydratase" evidence="2">
    <location>
        <begin position="3"/>
        <end position="229"/>
    </location>
</feature>
<accession>A0A0A8UR20</accession>
<dbReference type="KEGG" id="lha:LHA_0896"/>
<evidence type="ECO:0000259" key="3">
    <source>
        <dbReference type="Pfam" id="PF08338"/>
    </source>
</evidence>
<feature type="domain" description="DUF1731" evidence="3">
    <location>
        <begin position="256"/>
        <end position="301"/>
    </location>
</feature>
<evidence type="ECO:0000256" key="1">
    <source>
        <dbReference type="ARBA" id="ARBA00009353"/>
    </source>
</evidence>
<organism evidence="4 5">
    <name type="scientific">Legionella hackeliae</name>
    <dbReference type="NCBI Taxonomy" id="449"/>
    <lineage>
        <taxon>Bacteria</taxon>
        <taxon>Pseudomonadati</taxon>
        <taxon>Pseudomonadota</taxon>
        <taxon>Gammaproteobacteria</taxon>
        <taxon>Legionellales</taxon>
        <taxon>Legionellaceae</taxon>
        <taxon>Legionella</taxon>
    </lineage>
</organism>
<name>A0A0A8UR20_LEGHA</name>
<dbReference type="AlphaFoldDB" id="A0A0A8UR20"/>
<comment type="similarity">
    <text evidence="1">Belongs to the NAD(P)-dependent epimerase/dehydratase family. SDR39U1 subfamily.</text>
</comment>
<evidence type="ECO:0000313" key="5">
    <source>
        <dbReference type="Proteomes" id="UP000032803"/>
    </source>
</evidence>
<dbReference type="PANTHER" id="PTHR11092:SF0">
    <property type="entry name" value="EPIMERASE FAMILY PROTEIN SDR39U1"/>
    <property type="match status" value="1"/>
</dbReference>
<dbReference type="InterPro" id="IPR010099">
    <property type="entry name" value="SDR39U1"/>
</dbReference>
<dbReference type="InterPro" id="IPR013549">
    <property type="entry name" value="DUF1731"/>
</dbReference>
<dbReference type="Proteomes" id="UP000032803">
    <property type="component" value="Chromosome I"/>
</dbReference>
<dbReference type="InterPro" id="IPR036291">
    <property type="entry name" value="NAD(P)-bd_dom_sf"/>
</dbReference>
<dbReference type="OrthoDB" id="9801773at2"/>
<dbReference type="RefSeq" id="WP_045105415.1">
    <property type="nucleotide sequence ID" value="NZ_LN681225.1"/>
</dbReference>
<dbReference type="PATRIC" id="fig|449.7.peg.2981"/>
<protein>
    <submittedName>
        <fullName evidence="4">Nucleoside-diphosphate sugar epimerase</fullName>
    </submittedName>
</protein>
<dbReference type="Gene3D" id="3.40.50.720">
    <property type="entry name" value="NAD(P)-binding Rossmann-like Domain"/>
    <property type="match status" value="1"/>
</dbReference>
<keyword evidence="5" id="KW-1185">Reference proteome</keyword>
<dbReference type="STRING" id="449.LHA_0896"/>